<evidence type="ECO:0000313" key="2">
    <source>
        <dbReference type="EMBL" id="GEM77290.1"/>
    </source>
</evidence>
<evidence type="ECO:0000259" key="1">
    <source>
        <dbReference type="Pfam" id="PF01814"/>
    </source>
</evidence>
<dbReference type="Gene3D" id="1.20.120.520">
    <property type="entry name" value="nmb1532 protein domain like"/>
    <property type="match status" value="1"/>
</dbReference>
<comment type="caution">
    <text evidence="2">The sequence shown here is derived from an EMBL/GenBank/DDBJ whole genome shotgun (WGS) entry which is preliminary data.</text>
</comment>
<feature type="domain" description="Hemerythrin-like" evidence="1">
    <location>
        <begin position="8"/>
        <end position="135"/>
    </location>
</feature>
<proteinExistence type="predicted"/>
<reference evidence="2 3" key="1">
    <citation type="submission" date="2019-07" db="EMBL/GenBank/DDBJ databases">
        <title>Whole genome shotgun sequence of Vibrio sagamiensis NBRC 104589.</title>
        <authorList>
            <person name="Hosoyama A."/>
            <person name="Uohara A."/>
            <person name="Ohji S."/>
            <person name="Ichikawa N."/>
        </authorList>
    </citation>
    <scope>NUCLEOTIDE SEQUENCE [LARGE SCALE GENOMIC DNA]</scope>
    <source>
        <strain evidence="2 3">NBRC 104589</strain>
    </source>
</reference>
<gene>
    <name evidence="2" type="ORF">VSA01S_34020</name>
</gene>
<dbReference type="RefSeq" id="WP_039981488.1">
    <property type="nucleotide sequence ID" value="NZ_BAOJ01000060.1"/>
</dbReference>
<name>A0A511QIY7_9VIBR</name>
<sequence>MTSTRLNLFTFPHKGLRNALAQLSKLAGQVECKDTHPLEALNELADEVFLLLDLHAHSEESVVLRALENKQPGSATHNLNEHKDVEYQLGNLKKQLHKLNQQPGLSHSKTFYSMINNFYSSYLAHMEMEESDINELLWKNFTDKELMQLHHDVMSSLTPEQVSIWFKYIVPSLNKSERLVIMSSLKEATPEPFFQSVLMMLERYLDQDEFKLLLHQLTCV</sequence>
<dbReference type="OrthoDB" id="5654170at2"/>
<dbReference type="Pfam" id="PF01814">
    <property type="entry name" value="Hemerythrin"/>
    <property type="match status" value="1"/>
</dbReference>
<dbReference type="Proteomes" id="UP000321922">
    <property type="component" value="Unassembled WGS sequence"/>
</dbReference>
<dbReference type="InterPro" id="IPR012312">
    <property type="entry name" value="Hemerythrin-like"/>
</dbReference>
<keyword evidence="3" id="KW-1185">Reference proteome</keyword>
<dbReference type="AlphaFoldDB" id="A0A511QIY7"/>
<evidence type="ECO:0000313" key="3">
    <source>
        <dbReference type="Proteomes" id="UP000321922"/>
    </source>
</evidence>
<protein>
    <recommendedName>
        <fullName evidence="1">Hemerythrin-like domain-containing protein</fullName>
    </recommendedName>
</protein>
<accession>A0A511QIY7</accession>
<dbReference type="EMBL" id="BJXJ01000047">
    <property type="protein sequence ID" value="GEM77290.1"/>
    <property type="molecule type" value="Genomic_DNA"/>
</dbReference>
<organism evidence="2 3">
    <name type="scientific">Vibrio sagamiensis NBRC 104589</name>
    <dbReference type="NCBI Taxonomy" id="1219064"/>
    <lineage>
        <taxon>Bacteria</taxon>
        <taxon>Pseudomonadati</taxon>
        <taxon>Pseudomonadota</taxon>
        <taxon>Gammaproteobacteria</taxon>
        <taxon>Vibrionales</taxon>
        <taxon>Vibrionaceae</taxon>
        <taxon>Vibrio</taxon>
    </lineage>
</organism>